<gene>
    <name evidence="2" type="ORF">DSLASN_01540</name>
</gene>
<feature type="transmembrane region" description="Helical" evidence="1">
    <location>
        <begin position="114"/>
        <end position="137"/>
    </location>
</feature>
<reference evidence="2 3" key="1">
    <citation type="submission" date="2021-02" db="EMBL/GenBank/DDBJ databases">
        <title>Complete genome of Desulfoluna sp. strain ASN36.</title>
        <authorList>
            <person name="Takahashi A."/>
            <person name="Kojima H."/>
            <person name="Fukui M."/>
        </authorList>
    </citation>
    <scope>NUCLEOTIDE SEQUENCE [LARGE SCALE GENOMIC DNA]</scope>
    <source>
        <strain evidence="2 3">ASN36</strain>
    </source>
</reference>
<evidence type="ECO:0000313" key="3">
    <source>
        <dbReference type="Proteomes" id="UP001320148"/>
    </source>
</evidence>
<evidence type="ECO:0000313" key="2">
    <source>
        <dbReference type="EMBL" id="BCS94522.1"/>
    </source>
</evidence>
<protein>
    <submittedName>
        <fullName evidence="2">Uncharacterized protein</fullName>
    </submittedName>
</protein>
<proteinExistence type="predicted"/>
<evidence type="ECO:0000256" key="1">
    <source>
        <dbReference type="SAM" id="Phobius"/>
    </source>
</evidence>
<dbReference type="EMBL" id="AP024488">
    <property type="protein sequence ID" value="BCS94522.1"/>
    <property type="molecule type" value="Genomic_DNA"/>
</dbReference>
<accession>A0ABN6EZM4</accession>
<keyword evidence="3" id="KW-1185">Reference proteome</keyword>
<sequence>MWKKNVNILICSVVTYFSWNIVPSLSESQIQAIASPVSTVAGILFGFVMASVTLIISAKDNTLVRNTQLTGYLPKLLYKLHCTMGWLLFVSIIFLVCIFIPVTLKIQTLNDIKVVSILIEIGIFSFTMSLCSFFAVWREFSHFSRSL</sequence>
<keyword evidence="1" id="KW-0472">Membrane</keyword>
<feature type="transmembrane region" description="Helical" evidence="1">
    <location>
        <begin position="6"/>
        <end position="25"/>
    </location>
</feature>
<name>A0ABN6EZM4_9BACT</name>
<feature type="transmembrane region" description="Helical" evidence="1">
    <location>
        <begin position="78"/>
        <end position="102"/>
    </location>
</feature>
<feature type="transmembrane region" description="Helical" evidence="1">
    <location>
        <begin position="37"/>
        <end position="58"/>
    </location>
</feature>
<keyword evidence="1" id="KW-0812">Transmembrane</keyword>
<dbReference type="Proteomes" id="UP001320148">
    <property type="component" value="Chromosome"/>
</dbReference>
<organism evidence="2 3">
    <name type="scientific">Desulfoluna limicola</name>
    <dbReference type="NCBI Taxonomy" id="2810562"/>
    <lineage>
        <taxon>Bacteria</taxon>
        <taxon>Pseudomonadati</taxon>
        <taxon>Thermodesulfobacteriota</taxon>
        <taxon>Desulfobacteria</taxon>
        <taxon>Desulfobacterales</taxon>
        <taxon>Desulfolunaceae</taxon>
        <taxon>Desulfoluna</taxon>
    </lineage>
</organism>
<keyword evidence="1" id="KW-1133">Transmembrane helix</keyword>